<protein>
    <recommendedName>
        <fullName evidence="3">Serine kinase</fullName>
    </recommendedName>
</protein>
<dbReference type="SUPFAM" id="SSF53795">
    <property type="entry name" value="PEP carboxykinase-like"/>
    <property type="match status" value="1"/>
</dbReference>
<reference evidence="2" key="1">
    <citation type="submission" date="2016-09" db="EMBL/GenBank/DDBJ databases">
        <authorList>
            <person name="Gulvik C.A."/>
        </authorList>
    </citation>
    <scope>NUCLEOTIDE SEQUENCE [LARGE SCALE GENOMIC DNA]</scope>
    <source>
        <strain evidence="2">LMG 26676</strain>
    </source>
</reference>
<accession>A0A1E5HDI1</accession>
<evidence type="ECO:0008006" key="3">
    <source>
        <dbReference type="Google" id="ProtNLM"/>
    </source>
</evidence>
<proteinExistence type="predicted"/>
<dbReference type="Proteomes" id="UP000094469">
    <property type="component" value="Unassembled WGS sequence"/>
</dbReference>
<dbReference type="STRING" id="1131292.BCR24_14685"/>
<gene>
    <name evidence="1" type="ORF">BCR24_14685</name>
</gene>
<dbReference type="AlphaFoldDB" id="A0A1E5HDI1"/>
<keyword evidence="2" id="KW-1185">Reference proteome</keyword>
<comment type="caution">
    <text evidence="1">The sequence shown here is derived from an EMBL/GenBank/DDBJ whole genome shotgun (WGS) entry which is preliminary data.</text>
</comment>
<dbReference type="InterPro" id="IPR027417">
    <property type="entry name" value="P-loop_NTPase"/>
</dbReference>
<dbReference type="Gene3D" id="3.40.50.300">
    <property type="entry name" value="P-loop containing nucleotide triphosphate hydrolases"/>
    <property type="match status" value="1"/>
</dbReference>
<sequence>MNDIIYELFNRKKELNKSKGYTFYDSQFHFYSPNSRDLDKIDKLIEDYSHTGVDKMNHTRQFEIVMITSPVLFENMFIKLKNMEHNLIKTFKDGIFHKEYLVGNESTIYIEETGNPRYLILKVDLCYFIILKNEVDLNLAFRVVREVIFRTSEDDGFIMFHAGAVVFKESGIMVCGDKASGKTTMLLSLILNGADYISNDRLLVKETKQGFLMKYFPISMRIGRGTIAAIPQLAKKVNDNGQKWSRPQVEEIRNQVNLDEREDFGSAVKLEITSKELKELFAVNLKEQANLKTIIFPKINLSISDIHVSEMDSKKAATLLQEQCMSPLDENWIEPWLKKRRETDQFILEYSEKLVDHMIEQTKVYQIEFGKNIFNDSQQLLNDFE</sequence>
<name>A0A1E5HDI1_9ENTE</name>
<organism evidence="1 2">
    <name type="scientific">Enterococcus ureilyticus</name>
    <dbReference type="NCBI Taxonomy" id="1131292"/>
    <lineage>
        <taxon>Bacteria</taxon>
        <taxon>Bacillati</taxon>
        <taxon>Bacillota</taxon>
        <taxon>Bacilli</taxon>
        <taxon>Lactobacillales</taxon>
        <taxon>Enterococcaceae</taxon>
        <taxon>Enterococcus</taxon>
    </lineage>
</organism>
<dbReference type="EMBL" id="MIKC01000011">
    <property type="protein sequence ID" value="OEG22865.1"/>
    <property type="molecule type" value="Genomic_DNA"/>
</dbReference>
<evidence type="ECO:0000313" key="1">
    <source>
        <dbReference type="EMBL" id="OEG22865.1"/>
    </source>
</evidence>
<dbReference type="OrthoDB" id="2552476at2"/>
<dbReference type="RefSeq" id="WP_069639728.1">
    <property type="nucleotide sequence ID" value="NZ_JAFBEZ010000009.1"/>
</dbReference>
<evidence type="ECO:0000313" key="2">
    <source>
        <dbReference type="Proteomes" id="UP000094469"/>
    </source>
</evidence>